<keyword evidence="3" id="KW-1185">Reference proteome</keyword>
<dbReference type="EMBL" id="JAYMYQ010000004">
    <property type="protein sequence ID" value="KAK7340954.1"/>
    <property type="molecule type" value="Genomic_DNA"/>
</dbReference>
<sequence>MNAKEKDNYKITPIGQWSGCLILLSVVACEGRWVRRRFAESRVAFCLSAVMSFAELFPCLLWITLLYVVSLSESVL</sequence>
<accession>A0AAN9QMC6</accession>
<feature type="transmembrane region" description="Helical" evidence="1">
    <location>
        <begin position="43"/>
        <end position="69"/>
    </location>
</feature>
<dbReference type="PROSITE" id="PS51257">
    <property type="entry name" value="PROKAR_LIPOPROTEIN"/>
    <property type="match status" value="1"/>
</dbReference>
<keyword evidence="1" id="KW-0472">Membrane</keyword>
<comment type="caution">
    <text evidence="2">The sequence shown here is derived from an EMBL/GenBank/DDBJ whole genome shotgun (WGS) entry which is preliminary data.</text>
</comment>
<evidence type="ECO:0000313" key="2">
    <source>
        <dbReference type="EMBL" id="KAK7340954.1"/>
    </source>
</evidence>
<evidence type="ECO:0000256" key="1">
    <source>
        <dbReference type="SAM" id="Phobius"/>
    </source>
</evidence>
<reference evidence="2 3" key="1">
    <citation type="submission" date="2024-01" db="EMBL/GenBank/DDBJ databases">
        <title>The genomes of 5 underutilized Papilionoideae crops provide insights into root nodulation and disease resistanc.</title>
        <authorList>
            <person name="Jiang F."/>
        </authorList>
    </citation>
    <scope>NUCLEOTIDE SEQUENCE [LARGE SCALE GENOMIC DNA]</scope>
    <source>
        <strain evidence="2">LVBAO_FW01</strain>
        <tissue evidence="2">Leaves</tissue>
    </source>
</reference>
<evidence type="ECO:0000313" key="3">
    <source>
        <dbReference type="Proteomes" id="UP001367508"/>
    </source>
</evidence>
<proteinExistence type="predicted"/>
<keyword evidence="1" id="KW-1133">Transmembrane helix</keyword>
<gene>
    <name evidence="2" type="ORF">VNO77_21673</name>
</gene>
<dbReference type="AlphaFoldDB" id="A0AAN9QMC6"/>
<keyword evidence="1" id="KW-0812">Transmembrane</keyword>
<organism evidence="2 3">
    <name type="scientific">Canavalia gladiata</name>
    <name type="common">Sword bean</name>
    <name type="synonym">Dolichos gladiatus</name>
    <dbReference type="NCBI Taxonomy" id="3824"/>
    <lineage>
        <taxon>Eukaryota</taxon>
        <taxon>Viridiplantae</taxon>
        <taxon>Streptophyta</taxon>
        <taxon>Embryophyta</taxon>
        <taxon>Tracheophyta</taxon>
        <taxon>Spermatophyta</taxon>
        <taxon>Magnoliopsida</taxon>
        <taxon>eudicotyledons</taxon>
        <taxon>Gunneridae</taxon>
        <taxon>Pentapetalae</taxon>
        <taxon>rosids</taxon>
        <taxon>fabids</taxon>
        <taxon>Fabales</taxon>
        <taxon>Fabaceae</taxon>
        <taxon>Papilionoideae</taxon>
        <taxon>50 kb inversion clade</taxon>
        <taxon>NPAAA clade</taxon>
        <taxon>indigoferoid/millettioid clade</taxon>
        <taxon>Phaseoleae</taxon>
        <taxon>Canavalia</taxon>
    </lineage>
</organism>
<dbReference type="Proteomes" id="UP001367508">
    <property type="component" value="Unassembled WGS sequence"/>
</dbReference>
<protein>
    <submittedName>
        <fullName evidence="2">Uncharacterized protein</fullName>
    </submittedName>
</protein>
<name>A0AAN9QMC6_CANGL</name>